<evidence type="ECO:0000259" key="1">
    <source>
        <dbReference type="Pfam" id="PF13391"/>
    </source>
</evidence>
<dbReference type="Pfam" id="PF13391">
    <property type="entry name" value="HNH_2"/>
    <property type="match status" value="1"/>
</dbReference>
<dbReference type="Proteomes" id="UP000824998">
    <property type="component" value="Unassembled WGS sequence"/>
</dbReference>
<evidence type="ECO:0000313" key="3">
    <source>
        <dbReference type="Proteomes" id="UP000824998"/>
    </source>
</evidence>
<dbReference type="InterPro" id="IPR003615">
    <property type="entry name" value="HNH_nuc"/>
</dbReference>
<proteinExistence type="predicted"/>
<feature type="non-terminal residue" evidence="2">
    <location>
        <position position="1"/>
    </location>
</feature>
<protein>
    <recommendedName>
        <fullName evidence="1">HNH nuclease domain-containing protein</fullName>
    </recommendedName>
</protein>
<evidence type="ECO:0000313" key="2">
    <source>
        <dbReference type="EMBL" id="KAG9235943.1"/>
    </source>
</evidence>
<sequence length="133" mass="14956">SYNRWVTTQPESGGSINSVQNGILLGSAIHQLFDAYDLSINPDDNYNIVFFTLDGDNLAGKYLNQQFRDDPLRPADQLLRWHFRQAVLANMRGAGEPGFEHDFPPGSDIVSEILDGPKPVERMEFELFSRLAA</sequence>
<dbReference type="OrthoDB" id="3433692at2759"/>
<gene>
    <name evidence="2" type="ORF">BJ875DRAFT_373223</name>
</gene>
<dbReference type="EMBL" id="MU251419">
    <property type="protein sequence ID" value="KAG9235943.1"/>
    <property type="molecule type" value="Genomic_DNA"/>
</dbReference>
<feature type="domain" description="HNH nuclease" evidence="1">
    <location>
        <begin position="9"/>
        <end position="41"/>
    </location>
</feature>
<accession>A0A9P7YLH4</accession>
<dbReference type="AlphaFoldDB" id="A0A9P7YLH4"/>
<keyword evidence="3" id="KW-1185">Reference proteome</keyword>
<comment type="caution">
    <text evidence="2">The sequence shown here is derived from an EMBL/GenBank/DDBJ whole genome shotgun (WGS) entry which is preliminary data.</text>
</comment>
<organism evidence="2 3">
    <name type="scientific">Amylocarpus encephaloides</name>
    <dbReference type="NCBI Taxonomy" id="45428"/>
    <lineage>
        <taxon>Eukaryota</taxon>
        <taxon>Fungi</taxon>
        <taxon>Dikarya</taxon>
        <taxon>Ascomycota</taxon>
        <taxon>Pezizomycotina</taxon>
        <taxon>Leotiomycetes</taxon>
        <taxon>Helotiales</taxon>
        <taxon>Helotiales incertae sedis</taxon>
        <taxon>Amylocarpus</taxon>
    </lineage>
</organism>
<reference evidence="2" key="1">
    <citation type="journal article" date="2021" name="IMA Fungus">
        <title>Genomic characterization of three marine fungi, including Emericellopsis atlantica sp. nov. with signatures of a generalist lifestyle and marine biomass degradation.</title>
        <authorList>
            <person name="Hagestad O.C."/>
            <person name="Hou L."/>
            <person name="Andersen J.H."/>
            <person name="Hansen E.H."/>
            <person name="Altermark B."/>
            <person name="Li C."/>
            <person name="Kuhnert E."/>
            <person name="Cox R.J."/>
            <person name="Crous P.W."/>
            <person name="Spatafora J.W."/>
            <person name="Lail K."/>
            <person name="Amirebrahimi M."/>
            <person name="Lipzen A."/>
            <person name="Pangilinan J."/>
            <person name="Andreopoulos W."/>
            <person name="Hayes R.D."/>
            <person name="Ng V."/>
            <person name="Grigoriev I.V."/>
            <person name="Jackson S.A."/>
            <person name="Sutton T.D.S."/>
            <person name="Dobson A.D.W."/>
            <person name="Rama T."/>
        </authorList>
    </citation>
    <scope>NUCLEOTIDE SEQUENCE</scope>
    <source>
        <strain evidence="2">TRa018bII</strain>
    </source>
</reference>
<name>A0A9P7YLH4_9HELO</name>